<evidence type="ECO:0000313" key="3">
    <source>
        <dbReference type="EMBL" id="CUP92507.1"/>
    </source>
</evidence>
<dbReference type="Proteomes" id="UP000095766">
    <property type="component" value="Unassembled WGS sequence"/>
</dbReference>
<name>A0A174S9C9_BACUN</name>
<dbReference type="PANTHER" id="PTHR43861">
    <property type="entry name" value="TRANS-ACONITATE 2-METHYLTRANSFERASE-RELATED"/>
    <property type="match status" value="1"/>
</dbReference>
<gene>
    <name evidence="3" type="primary">cmoA</name>
    <name evidence="3" type="ORF">ERS852510_02686</name>
</gene>
<sequence>MDVGNKIRVDDGCSFTFSKGTASVFDSHVQNSVPLYSEGHQYITYLSDYFIKSNSTCYDLGCSTGTLLEILAERHKNKDNVHFLGIDPEIEMINQAMKKNNYANIEFYVNSAEEVKLEKCDFVISYYTLQFIPISKRQEVCNKIYSSLNIGGAFILFEKELVTEPYISKIVESAYMKFKLNNNFTVNEVMGKRFSLEGFLIPNTTDDNISLLASAGFTSIQCIMQYGEFKGYIAIKKVNNEK</sequence>
<reference evidence="3 4" key="1">
    <citation type="submission" date="2015-09" db="EMBL/GenBank/DDBJ databases">
        <authorList>
            <consortium name="Pathogen Informatics"/>
        </authorList>
    </citation>
    <scope>NUCLEOTIDE SEQUENCE [LARGE SCALE GENOMIC DNA]</scope>
    <source>
        <strain evidence="3 4">2789STDY5834898</strain>
    </source>
</reference>
<evidence type="ECO:0000259" key="2">
    <source>
        <dbReference type="Pfam" id="PF13649"/>
    </source>
</evidence>
<dbReference type="EMBL" id="CZAO01000012">
    <property type="protein sequence ID" value="CUP92507.1"/>
    <property type="molecule type" value="Genomic_DNA"/>
</dbReference>
<dbReference type="SUPFAM" id="SSF53335">
    <property type="entry name" value="S-adenosyl-L-methionine-dependent methyltransferases"/>
    <property type="match status" value="1"/>
</dbReference>
<dbReference type="EC" id="2.1.1.-" evidence="3"/>
<dbReference type="GO" id="GO:0008168">
    <property type="term" value="F:methyltransferase activity"/>
    <property type="evidence" value="ECO:0007669"/>
    <property type="project" value="UniProtKB-KW"/>
</dbReference>
<dbReference type="AlphaFoldDB" id="A0A174S9C9"/>
<keyword evidence="3" id="KW-0489">Methyltransferase</keyword>
<protein>
    <submittedName>
        <fullName evidence="3">tRNA (Cmo5U34)-methyltransferase</fullName>
        <ecNumber evidence="3">2.1.1.-</ecNumber>
    </submittedName>
</protein>
<dbReference type="Gene3D" id="3.40.50.150">
    <property type="entry name" value="Vaccinia Virus protein VP39"/>
    <property type="match status" value="1"/>
</dbReference>
<keyword evidence="1 3" id="KW-0808">Transferase</keyword>
<dbReference type="GO" id="GO:0032259">
    <property type="term" value="P:methylation"/>
    <property type="evidence" value="ECO:0007669"/>
    <property type="project" value="UniProtKB-KW"/>
</dbReference>
<dbReference type="RefSeq" id="WP_057253680.1">
    <property type="nucleotide sequence ID" value="NZ_CZAO01000012.1"/>
</dbReference>
<dbReference type="PANTHER" id="PTHR43861:SF2">
    <property type="entry name" value="CARBOXY-S-ADENOSYL-L-METHIONINE SYNTHASE"/>
    <property type="match status" value="1"/>
</dbReference>
<dbReference type="CDD" id="cd02440">
    <property type="entry name" value="AdoMet_MTases"/>
    <property type="match status" value="1"/>
</dbReference>
<dbReference type="Pfam" id="PF13649">
    <property type="entry name" value="Methyltransf_25"/>
    <property type="match status" value="1"/>
</dbReference>
<dbReference type="InterPro" id="IPR029063">
    <property type="entry name" value="SAM-dependent_MTases_sf"/>
</dbReference>
<evidence type="ECO:0000256" key="1">
    <source>
        <dbReference type="ARBA" id="ARBA00022679"/>
    </source>
</evidence>
<dbReference type="InterPro" id="IPR041698">
    <property type="entry name" value="Methyltransf_25"/>
</dbReference>
<accession>A0A174S9C9</accession>
<organism evidence="3 4">
    <name type="scientific">Bacteroides uniformis</name>
    <dbReference type="NCBI Taxonomy" id="820"/>
    <lineage>
        <taxon>Bacteria</taxon>
        <taxon>Pseudomonadati</taxon>
        <taxon>Bacteroidota</taxon>
        <taxon>Bacteroidia</taxon>
        <taxon>Bacteroidales</taxon>
        <taxon>Bacteroidaceae</taxon>
        <taxon>Bacteroides</taxon>
    </lineage>
</organism>
<proteinExistence type="predicted"/>
<feature type="domain" description="Methyltransferase" evidence="2">
    <location>
        <begin position="59"/>
        <end position="152"/>
    </location>
</feature>
<evidence type="ECO:0000313" key="4">
    <source>
        <dbReference type="Proteomes" id="UP000095766"/>
    </source>
</evidence>